<dbReference type="KEGG" id="eff:skT53_22330"/>
<evidence type="ECO:0000313" key="3">
    <source>
        <dbReference type="Proteomes" id="UP000593802"/>
    </source>
</evidence>
<proteinExistence type="predicted"/>
<feature type="transmembrane region" description="Helical" evidence="1">
    <location>
        <begin position="29"/>
        <end position="50"/>
    </location>
</feature>
<organism evidence="2 3">
    <name type="scientific">Effusibacillus dendaii</name>
    <dbReference type="NCBI Taxonomy" id="2743772"/>
    <lineage>
        <taxon>Bacteria</taxon>
        <taxon>Bacillati</taxon>
        <taxon>Bacillota</taxon>
        <taxon>Bacilli</taxon>
        <taxon>Bacillales</taxon>
        <taxon>Alicyclobacillaceae</taxon>
        <taxon>Effusibacillus</taxon>
    </lineage>
</organism>
<accession>A0A7I8DAN3</accession>
<keyword evidence="1" id="KW-1133">Transmembrane helix</keyword>
<dbReference type="Proteomes" id="UP000593802">
    <property type="component" value="Chromosome"/>
</dbReference>
<protein>
    <submittedName>
        <fullName evidence="2">Uncharacterized protein</fullName>
    </submittedName>
</protein>
<keyword evidence="1" id="KW-0812">Transmembrane</keyword>
<sequence length="60" mass="6434">MAQRKLHSARGVIDHRLAAAISHAIRLGLVDMIGLWALCSSVVVGAGLFMSRSYPNQLSS</sequence>
<evidence type="ECO:0000256" key="1">
    <source>
        <dbReference type="SAM" id="Phobius"/>
    </source>
</evidence>
<dbReference type="EMBL" id="AP023366">
    <property type="protein sequence ID" value="BCJ87248.1"/>
    <property type="molecule type" value="Genomic_DNA"/>
</dbReference>
<dbReference type="AlphaFoldDB" id="A0A7I8DAN3"/>
<gene>
    <name evidence="2" type="ORF">skT53_22330</name>
</gene>
<keyword evidence="1" id="KW-0472">Membrane</keyword>
<keyword evidence="3" id="KW-1185">Reference proteome</keyword>
<name>A0A7I8DAN3_9BACL</name>
<dbReference type="RefSeq" id="WP_200757039.1">
    <property type="nucleotide sequence ID" value="NZ_AP023366.1"/>
</dbReference>
<evidence type="ECO:0000313" key="2">
    <source>
        <dbReference type="EMBL" id="BCJ87248.1"/>
    </source>
</evidence>
<reference evidence="2 3" key="1">
    <citation type="submission" date="2020-08" db="EMBL/GenBank/DDBJ databases">
        <title>Complete Genome Sequence of Effusibacillus dendaii Strain skT53, Isolated from Farmland soil.</title>
        <authorList>
            <person name="Konishi T."/>
            <person name="Kawasaki H."/>
        </authorList>
    </citation>
    <scope>NUCLEOTIDE SEQUENCE [LARGE SCALE GENOMIC DNA]</scope>
    <source>
        <strain evidence="3">skT53</strain>
    </source>
</reference>